<proteinExistence type="predicted"/>
<evidence type="ECO:0000313" key="2">
    <source>
        <dbReference type="Proteomes" id="UP000813018"/>
    </source>
</evidence>
<sequence>MKYRLLLIAVLIVVAPKIWAANILIYGPMLASAPNEKTLAEAAGHVVTVVTGSQWLSMTTADFQSFDAIIIPDNACSSTGGNSDPNLTLINSNKSVWAPAVTGNLYMINADPLFHRQGQYQALLTNAINFVTSGSGTGFYVCLSCIFHFSQGVQVQFLSFFGDFVIKEGGMDNIDIVETTHPTMVGLTDLGLSHWGYTAHGPYLSYSSSRVITIATANSLYPVIVASPGVTNNIATSALESSSLCAGVNISIPYSISGSYNTGNVFTAQLSNASGSFASPTSIGTVAGTTSGTINATVPANTPTGTGYRIRVVSSDPAVTGSDNGSDIIVNNIPTLTVSNPNPVCSPTTVNLATTITSSIAGLDLTYWDGDPDEVASQELQSSSVSSTGTYWIQAENLSGCTAKASVSVTVNSLGALVIGSPITISNPSGSPITTVALGTASTTYQVVNPESGVSYSWSVTYNSGGSEVLVSSGTGTSVAANWLTDIARVYKVKVNSSIAGCDDKQEEIYVAVYDPTAGFVTGGGWITSPEGAYKPLEASGEYISDYISPEGKANFGFVSKYKKGSTTVEGNTEFHFQDGNLKFKSLSHTAATLVVSTCRATYKGEGTIEGSELTYKFMVSVIDGQINGGGNIDKFRIKILEKTSGKIVYDNLIDADENYDLNVAPTTILGGGSIVIHIPMKASSGKSTVAIDESQNGTFYTYPTAFSNRTTIAFTLNKTEDYVLEVFDMKGALVKKIASGTAEANKLYEFELRSDGMAEGVYVTRLSTSTTVQSLKAVLKR</sequence>
<dbReference type="NCBIfam" id="TIGR04183">
    <property type="entry name" value="Por_Secre_tail"/>
    <property type="match status" value="1"/>
</dbReference>
<dbReference type="Proteomes" id="UP000813018">
    <property type="component" value="Unassembled WGS sequence"/>
</dbReference>
<evidence type="ECO:0000313" key="1">
    <source>
        <dbReference type="EMBL" id="MBW7468416.1"/>
    </source>
</evidence>
<dbReference type="InterPro" id="IPR026444">
    <property type="entry name" value="Secre_tail"/>
</dbReference>
<organism evidence="1 2">
    <name type="scientific">Pontibacter aydingkolensis</name>
    <dbReference type="NCBI Taxonomy" id="1911536"/>
    <lineage>
        <taxon>Bacteria</taxon>
        <taxon>Pseudomonadati</taxon>
        <taxon>Bacteroidota</taxon>
        <taxon>Cytophagia</taxon>
        <taxon>Cytophagales</taxon>
        <taxon>Hymenobacteraceae</taxon>
        <taxon>Pontibacter</taxon>
    </lineage>
</organism>
<dbReference type="RefSeq" id="WP_219878289.1">
    <property type="nucleotide sequence ID" value="NZ_JAHYXK010000014.1"/>
</dbReference>
<protein>
    <submittedName>
        <fullName evidence="1">T9SS type A sorting domain-containing protein</fullName>
    </submittedName>
</protein>
<dbReference type="EMBL" id="JAHYXK010000014">
    <property type="protein sequence ID" value="MBW7468416.1"/>
    <property type="molecule type" value="Genomic_DNA"/>
</dbReference>
<reference evidence="1 2" key="1">
    <citation type="journal article" date="2016" name="Int. J. Syst. Evol. Microbiol.">
        <title>Pontibacter aydingkolensis sp. nov., isolated from soil of a salt lake.</title>
        <authorList>
            <person name="Osman G."/>
            <person name="Zhang T."/>
            <person name="Lou K."/>
            <person name="Gao Y."/>
            <person name="Chang W."/>
            <person name="Lin Q."/>
            <person name="Yang H.M."/>
            <person name="Huo X.D."/>
            <person name="Wang N."/>
        </authorList>
    </citation>
    <scope>NUCLEOTIDE SEQUENCE [LARGE SCALE GENOMIC DNA]</scope>
    <source>
        <strain evidence="1 2">KACC 19255</strain>
    </source>
</reference>
<gene>
    <name evidence="1" type="ORF">K0O23_15170</name>
</gene>
<accession>A0ABS7CX34</accession>
<comment type="caution">
    <text evidence="1">The sequence shown here is derived from an EMBL/GenBank/DDBJ whole genome shotgun (WGS) entry which is preliminary data.</text>
</comment>
<name>A0ABS7CX34_9BACT</name>
<keyword evidence="2" id="KW-1185">Reference proteome</keyword>